<gene>
    <name evidence="1" type="ORF">ASPCAL12013</name>
</gene>
<organism evidence="1 2">
    <name type="scientific">Aspergillus calidoustus</name>
    <dbReference type="NCBI Taxonomy" id="454130"/>
    <lineage>
        <taxon>Eukaryota</taxon>
        <taxon>Fungi</taxon>
        <taxon>Dikarya</taxon>
        <taxon>Ascomycota</taxon>
        <taxon>Pezizomycotina</taxon>
        <taxon>Eurotiomycetes</taxon>
        <taxon>Eurotiomycetidae</taxon>
        <taxon>Eurotiales</taxon>
        <taxon>Aspergillaceae</taxon>
        <taxon>Aspergillus</taxon>
        <taxon>Aspergillus subgen. Nidulantes</taxon>
    </lineage>
</organism>
<dbReference type="OrthoDB" id="76567at2759"/>
<dbReference type="EMBL" id="CDMC01000012">
    <property type="protein sequence ID" value="CEL08868.1"/>
    <property type="molecule type" value="Genomic_DNA"/>
</dbReference>
<dbReference type="AlphaFoldDB" id="A0A0U5H4M3"/>
<sequence length="312" mass="35155">MDFLRSTLNAFHPSSSDLSPSRFWSGGSDPLARLAQGLEQRPFTTEDSLRKSLEQHWQALYDGQTRDQYLVFKPVPPAVASELSDDASPTSKYCRFSFNAETGILIARICPSNAHERAKRTFDMLIFRELHAMHVDEEVTPLGSTTVTVGDWTKEADCCWAPDSTPTRLTFVVEVGLFESEQQLAFDADSWLETLSSSVKLVVTISINRESPEIILNRWELIPRRSDAWMGSPPFSVCRTAFVKIIQKDDVTSVTGESCVDGTTTTITQLNLPFEKIVDRSPCQPLERDLSISEHRLKYFAECIWIGQNLIP</sequence>
<keyword evidence="2" id="KW-1185">Reference proteome</keyword>
<accession>A0A0U5H4M3</accession>
<proteinExistence type="predicted"/>
<name>A0A0U5H4M3_ASPCI</name>
<evidence type="ECO:0000313" key="2">
    <source>
        <dbReference type="Proteomes" id="UP000054771"/>
    </source>
</evidence>
<reference evidence="2" key="1">
    <citation type="journal article" date="2016" name="Genome Announc.">
        <title>Draft genome sequences of fungus Aspergillus calidoustus.</title>
        <authorList>
            <person name="Horn F."/>
            <person name="Linde J."/>
            <person name="Mattern D.J."/>
            <person name="Walther G."/>
            <person name="Guthke R."/>
            <person name="Scherlach K."/>
            <person name="Martin K."/>
            <person name="Brakhage A.A."/>
            <person name="Petzke L."/>
            <person name="Valiante V."/>
        </authorList>
    </citation>
    <scope>NUCLEOTIDE SEQUENCE [LARGE SCALE GENOMIC DNA]</scope>
    <source>
        <strain evidence="2">SF006504</strain>
    </source>
</reference>
<dbReference type="Proteomes" id="UP000054771">
    <property type="component" value="Unassembled WGS sequence"/>
</dbReference>
<dbReference type="OMA" id="HWWLEAE"/>
<protein>
    <submittedName>
        <fullName evidence="1">Uncharacterized protein</fullName>
    </submittedName>
</protein>
<evidence type="ECO:0000313" key="1">
    <source>
        <dbReference type="EMBL" id="CEL08868.1"/>
    </source>
</evidence>